<sequence length="506" mass="56623">MSKSAFFFFLTLLFNCKSAILESTSTINKPTLYTVGDSTVKNGRGDGAGGLWGWGDFIGQFLDSTKISVENHALGGTSSRTYQNLGLWTAVNNKLKKGDYVLIQFGHNDNGPINDTIRARGTIKGIGNETEQIDNMITKKNEIVHSYGWYIEKIVKEAKAKGAIPVIMSPIPRNDWENGKVPRNNTSYGLWAKQIAERNNVTFIDLNDKMASKLELFGEEKVTGTYFYKRDHTHTSARGALMAASIIINELKKSTNSIKTYILANPQIALPKKKNFFLIGDSTMASNNNENAIGWGVLFPQYCDTTQVNIVNKARGGRSSRTFIYEGLWDAAKAEFTPGDIVFIQFGHNDAGNVDKKKYRGSLKGIGDETQEIVRDSLTEKEIVHTFGWYMKKMIRETKEKGATPIVLSLTPRNEWPAGKVERRTDTYIKWAREASEAENALYIDVAELIATKYESLGKEKIKSFFPKDHTHTGLEGATFTALTIAEILNESKEMGLRSFIEIKKQ</sequence>
<reference evidence="5" key="1">
    <citation type="submission" date="2024-04" db="EMBL/GenBank/DDBJ databases">
        <title>Mariniflexile litorale, isolated from the shallow sediments of the Sea of Japan.</title>
        <authorList>
            <person name="Romanenko L."/>
            <person name="Isaeva M."/>
        </authorList>
    </citation>
    <scope>NUCLEOTIDE SEQUENCE [LARGE SCALE GENOMIC DNA]</scope>
    <source>
        <strain evidence="5">KMM 9835</strain>
    </source>
</reference>
<proteinExistence type="inferred from homology"/>
<dbReference type="PANTHER" id="PTHR43695:SF1">
    <property type="entry name" value="RHAMNOGALACTURONAN ACETYLESTERASE"/>
    <property type="match status" value="1"/>
</dbReference>
<keyword evidence="2" id="KW-0378">Hydrolase</keyword>
<evidence type="ECO:0000313" key="5">
    <source>
        <dbReference type="EMBL" id="XBL16141.1"/>
    </source>
</evidence>
<evidence type="ECO:0000259" key="4">
    <source>
        <dbReference type="Pfam" id="PF13472"/>
    </source>
</evidence>
<gene>
    <name evidence="5" type="ORF">QLS71_009025</name>
</gene>
<dbReference type="EMBL" id="CP155618">
    <property type="protein sequence ID" value="XBL16141.1"/>
    <property type="molecule type" value="Genomic_DNA"/>
</dbReference>
<keyword evidence="3" id="KW-0732">Signal</keyword>
<dbReference type="InterPro" id="IPR001087">
    <property type="entry name" value="GDSL"/>
</dbReference>
<evidence type="ECO:0000313" key="6">
    <source>
        <dbReference type="Proteomes" id="UP001224325"/>
    </source>
</evidence>
<dbReference type="Pfam" id="PF00657">
    <property type="entry name" value="Lipase_GDSL"/>
    <property type="match status" value="1"/>
</dbReference>
<dbReference type="Gene3D" id="3.40.50.1110">
    <property type="entry name" value="SGNH hydrolase"/>
    <property type="match status" value="2"/>
</dbReference>
<dbReference type="AlphaFoldDB" id="A0AAU7EKR8"/>
<dbReference type="SUPFAM" id="SSF52266">
    <property type="entry name" value="SGNH hydrolase"/>
    <property type="match status" value="2"/>
</dbReference>
<feature type="domain" description="SGNH hydrolase-type esterase" evidence="4">
    <location>
        <begin position="278"/>
        <end position="451"/>
    </location>
</feature>
<dbReference type="Pfam" id="PF13472">
    <property type="entry name" value="Lipase_GDSL_2"/>
    <property type="match status" value="1"/>
</dbReference>
<evidence type="ECO:0000256" key="1">
    <source>
        <dbReference type="ARBA" id="ARBA00008668"/>
    </source>
</evidence>
<dbReference type="GO" id="GO:0016788">
    <property type="term" value="F:hydrolase activity, acting on ester bonds"/>
    <property type="evidence" value="ECO:0007669"/>
    <property type="project" value="UniProtKB-ARBA"/>
</dbReference>
<evidence type="ECO:0000256" key="3">
    <source>
        <dbReference type="SAM" id="SignalP"/>
    </source>
</evidence>
<dbReference type="PANTHER" id="PTHR43695">
    <property type="entry name" value="PUTATIVE (AFU_ORTHOLOGUE AFUA_2G17250)-RELATED"/>
    <property type="match status" value="1"/>
</dbReference>
<evidence type="ECO:0000256" key="2">
    <source>
        <dbReference type="ARBA" id="ARBA00022801"/>
    </source>
</evidence>
<dbReference type="InterPro" id="IPR013830">
    <property type="entry name" value="SGNH_hydro"/>
</dbReference>
<name>A0AAU7EKR8_9FLAO</name>
<protein>
    <submittedName>
        <fullName evidence="5">Rhamnogalacturonan acetylesterase</fullName>
    </submittedName>
</protein>
<comment type="similarity">
    <text evidence="1">Belongs to the 'GDSL' lipolytic enzyme family.</text>
</comment>
<dbReference type="Proteomes" id="UP001224325">
    <property type="component" value="Chromosome"/>
</dbReference>
<dbReference type="RefSeq" id="WP_308991090.1">
    <property type="nucleotide sequence ID" value="NZ_CP155618.1"/>
</dbReference>
<organism evidence="5 6">
    <name type="scientific">Mariniflexile litorale</name>
    <dbReference type="NCBI Taxonomy" id="3045158"/>
    <lineage>
        <taxon>Bacteria</taxon>
        <taxon>Pseudomonadati</taxon>
        <taxon>Bacteroidota</taxon>
        <taxon>Flavobacteriia</taxon>
        <taxon>Flavobacteriales</taxon>
        <taxon>Flavobacteriaceae</taxon>
        <taxon>Mariniflexile</taxon>
    </lineage>
</organism>
<feature type="chain" id="PRO_5044008808" evidence="3">
    <location>
        <begin position="20"/>
        <end position="506"/>
    </location>
</feature>
<accession>A0AAU7EKR8</accession>
<feature type="signal peptide" evidence="3">
    <location>
        <begin position="1"/>
        <end position="19"/>
    </location>
</feature>
<keyword evidence="6" id="KW-1185">Reference proteome</keyword>
<dbReference type="KEGG" id="mlil:QLS71_009025"/>
<dbReference type="InterPro" id="IPR036514">
    <property type="entry name" value="SGNH_hydro_sf"/>
</dbReference>
<dbReference type="CDD" id="cd01821">
    <property type="entry name" value="Rhamnogalacturan_acetylesterase_like"/>
    <property type="match status" value="2"/>
</dbReference>
<dbReference type="InterPro" id="IPR037459">
    <property type="entry name" value="RhgT-like"/>
</dbReference>